<dbReference type="Gene3D" id="1.10.10.10">
    <property type="entry name" value="Winged helix-like DNA-binding domain superfamily/Winged helix DNA-binding domain"/>
    <property type="match status" value="1"/>
</dbReference>
<accession>A0A2P7QZ43</accession>
<dbReference type="Pfam" id="PF13545">
    <property type="entry name" value="HTH_Crp_2"/>
    <property type="match status" value="1"/>
</dbReference>
<protein>
    <recommendedName>
        <fullName evidence="1">HTH crp-type domain-containing protein</fullName>
    </recommendedName>
</protein>
<evidence type="ECO:0000259" key="1">
    <source>
        <dbReference type="Pfam" id="PF13545"/>
    </source>
</evidence>
<dbReference type="GO" id="GO:0006355">
    <property type="term" value="P:regulation of DNA-templated transcription"/>
    <property type="evidence" value="ECO:0007669"/>
    <property type="project" value="InterPro"/>
</dbReference>
<sequence length="178" mass="19703">MATSFLTPFASAFSSSIPSSVSALPFLFVRSDAQDEEWKVRAALATAAAAERADDTRRNTRGRLAYLLCELGFQLGRHGADRDASLPLPRQELSRTLDVPLCKVKRTLALLNLSQVIRIEGESMRITDWRRLCSVAQYDPLRLDMRDPEDDAIQTTAMLDGEEGEKRLTAAGDPACFV</sequence>
<dbReference type="InterPro" id="IPR036390">
    <property type="entry name" value="WH_DNA-bd_sf"/>
</dbReference>
<comment type="caution">
    <text evidence="2">The sequence shown here is derived from an EMBL/GenBank/DDBJ whole genome shotgun (WGS) entry which is preliminary data.</text>
</comment>
<proteinExistence type="predicted"/>
<dbReference type="OrthoDB" id="7595361at2"/>
<dbReference type="InterPro" id="IPR012318">
    <property type="entry name" value="HTH_CRP"/>
</dbReference>
<dbReference type="RefSeq" id="WP_106511243.1">
    <property type="nucleotide sequence ID" value="NZ_PXYI01000001.1"/>
</dbReference>
<evidence type="ECO:0000313" key="3">
    <source>
        <dbReference type="Proteomes" id="UP000241167"/>
    </source>
</evidence>
<gene>
    <name evidence="2" type="ORF">C7I55_02250</name>
</gene>
<evidence type="ECO:0000313" key="2">
    <source>
        <dbReference type="EMBL" id="PSJ43223.1"/>
    </source>
</evidence>
<dbReference type="GO" id="GO:0003677">
    <property type="term" value="F:DNA binding"/>
    <property type="evidence" value="ECO:0007669"/>
    <property type="project" value="InterPro"/>
</dbReference>
<keyword evidence="3" id="KW-1185">Reference proteome</keyword>
<feature type="domain" description="HTH crp-type" evidence="1">
    <location>
        <begin position="62"/>
        <end position="133"/>
    </location>
</feature>
<reference evidence="2 3" key="1">
    <citation type="submission" date="2018-03" db="EMBL/GenBank/DDBJ databases">
        <title>The draft genome of Sphingosinicella sp. GL-C-18.</title>
        <authorList>
            <person name="Liu L."/>
            <person name="Li L."/>
            <person name="Liang L."/>
            <person name="Zhang X."/>
            <person name="Wang T."/>
        </authorList>
    </citation>
    <scope>NUCLEOTIDE SEQUENCE [LARGE SCALE GENOMIC DNA]</scope>
    <source>
        <strain evidence="2 3">GL-C-18</strain>
    </source>
</reference>
<dbReference type="EMBL" id="PXYI01000001">
    <property type="protein sequence ID" value="PSJ43223.1"/>
    <property type="molecule type" value="Genomic_DNA"/>
</dbReference>
<dbReference type="SUPFAM" id="SSF46785">
    <property type="entry name" value="Winged helix' DNA-binding domain"/>
    <property type="match status" value="1"/>
</dbReference>
<organism evidence="2 3">
    <name type="scientific">Allosphingosinicella deserti</name>
    <dbReference type="NCBI Taxonomy" id="2116704"/>
    <lineage>
        <taxon>Bacteria</taxon>
        <taxon>Pseudomonadati</taxon>
        <taxon>Pseudomonadota</taxon>
        <taxon>Alphaproteobacteria</taxon>
        <taxon>Sphingomonadales</taxon>
        <taxon>Sphingomonadaceae</taxon>
        <taxon>Allosphingosinicella</taxon>
    </lineage>
</organism>
<dbReference type="InterPro" id="IPR036388">
    <property type="entry name" value="WH-like_DNA-bd_sf"/>
</dbReference>
<name>A0A2P7QZ43_9SPHN</name>
<dbReference type="Proteomes" id="UP000241167">
    <property type="component" value="Unassembled WGS sequence"/>
</dbReference>
<dbReference type="AlphaFoldDB" id="A0A2P7QZ43"/>